<feature type="region of interest" description="Disordered" evidence="1">
    <location>
        <begin position="16"/>
        <end position="62"/>
    </location>
</feature>
<evidence type="ECO:0000256" key="1">
    <source>
        <dbReference type="SAM" id="MobiDB-lite"/>
    </source>
</evidence>
<dbReference type="GO" id="GO:0006355">
    <property type="term" value="P:regulation of DNA-templated transcription"/>
    <property type="evidence" value="ECO:0007669"/>
    <property type="project" value="InterPro"/>
</dbReference>
<organism evidence="2 3">
    <name type="scientific">Sphingobium jiangsuense</name>
    <dbReference type="NCBI Taxonomy" id="870476"/>
    <lineage>
        <taxon>Bacteria</taxon>
        <taxon>Pseudomonadati</taxon>
        <taxon>Pseudomonadota</taxon>
        <taxon>Alphaproteobacteria</taxon>
        <taxon>Sphingomonadales</taxon>
        <taxon>Sphingomonadaceae</taxon>
        <taxon>Sphingobium</taxon>
    </lineage>
</organism>
<reference evidence="2 3" key="1">
    <citation type="submission" date="2020-08" db="EMBL/GenBank/DDBJ databases">
        <title>Genomic Encyclopedia of Type Strains, Phase IV (KMG-IV): sequencing the most valuable type-strain genomes for metagenomic binning, comparative biology and taxonomic classification.</title>
        <authorList>
            <person name="Goeker M."/>
        </authorList>
    </citation>
    <scope>NUCLEOTIDE SEQUENCE [LARGE SCALE GENOMIC DNA]</scope>
    <source>
        <strain evidence="2 3">DSM 26189</strain>
    </source>
</reference>
<comment type="caution">
    <text evidence="2">The sequence shown here is derived from an EMBL/GenBank/DDBJ whole genome shotgun (WGS) entry which is preliminary data.</text>
</comment>
<gene>
    <name evidence="2" type="ORF">GGR43_001076</name>
</gene>
<accession>A0A7W6FNZ7</accession>
<dbReference type="AlphaFoldDB" id="A0A7W6FNZ7"/>
<keyword evidence="3" id="KW-1185">Reference proteome</keyword>
<dbReference type="EMBL" id="JACIDT010000003">
    <property type="protein sequence ID" value="MBB3925363.1"/>
    <property type="molecule type" value="Genomic_DNA"/>
</dbReference>
<sequence length="209" mass="22281">METRPLASLTASLLARKGAARPAMRRPHAGSMPVPTLPLSVQDDLGWNDMGEDLDQGHPVPPPLVIAGRDREAAPREQAARPAPVEQRERLEVALSASSPEESAEAKAPALAPLPKRRAAGTVTVPAQAAALKALQPRRKKAAFTLRLDPQRHLRLRLACILSGRSAQQIVTEALDACLADQPQIDALADQLPALRAEGGARAGNRKSR</sequence>
<dbReference type="SUPFAM" id="SSF47598">
    <property type="entry name" value="Ribbon-helix-helix"/>
    <property type="match status" value="1"/>
</dbReference>
<evidence type="ECO:0000313" key="2">
    <source>
        <dbReference type="EMBL" id="MBB3925363.1"/>
    </source>
</evidence>
<evidence type="ECO:0000313" key="3">
    <source>
        <dbReference type="Proteomes" id="UP000571950"/>
    </source>
</evidence>
<name>A0A7W6FNZ7_9SPHN</name>
<dbReference type="RefSeq" id="WP_188070934.1">
    <property type="nucleotide sequence ID" value="NZ_BSPS01000160.1"/>
</dbReference>
<protein>
    <submittedName>
        <fullName evidence="2">Uncharacterized protein</fullName>
    </submittedName>
</protein>
<proteinExistence type="predicted"/>
<dbReference type="Proteomes" id="UP000571950">
    <property type="component" value="Unassembled WGS sequence"/>
</dbReference>
<dbReference type="InterPro" id="IPR010985">
    <property type="entry name" value="Ribbon_hlx_hlx"/>
</dbReference>